<dbReference type="EMBL" id="JABBWG010000022">
    <property type="protein sequence ID" value="KAG1813925.1"/>
    <property type="molecule type" value="Genomic_DNA"/>
</dbReference>
<organism evidence="1 2">
    <name type="scientific">Suillus subaureus</name>
    <dbReference type="NCBI Taxonomy" id="48587"/>
    <lineage>
        <taxon>Eukaryota</taxon>
        <taxon>Fungi</taxon>
        <taxon>Dikarya</taxon>
        <taxon>Basidiomycota</taxon>
        <taxon>Agaricomycotina</taxon>
        <taxon>Agaricomycetes</taxon>
        <taxon>Agaricomycetidae</taxon>
        <taxon>Boletales</taxon>
        <taxon>Suillineae</taxon>
        <taxon>Suillaceae</taxon>
        <taxon>Suillus</taxon>
    </lineage>
</organism>
<name>A0A9P7JC91_9AGAM</name>
<sequence>MSLNPYDASFTSTSASNYNFTLPAHSLSSSEHTLASTMGDTSAGLTFDNQIPAGFTTDTTMSLDPYDASVPSTLAFNFDFILPAHSLSSGATTPASTMGDSLPDLTLSSSPMPSSSPIPETPITSWRKQMYSTSTSALITPPRLCFRNTSAIVTPLPSFAPFPVSMEKYNFSSSTYPPDPPVVPAAGTAQVLVPPVVSSASGSGCARDLDYALTPSTVEVTQVSEQLVLLHSDVGSASGSAVQADDIVVPAVRKTKHIEGSTTLLGCRAKERKMASISGVRGRLLTL</sequence>
<keyword evidence="2" id="KW-1185">Reference proteome</keyword>
<proteinExistence type="predicted"/>
<comment type="caution">
    <text evidence="1">The sequence shown here is derived from an EMBL/GenBank/DDBJ whole genome shotgun (WGS) entry which is preliminary data.</text>
</comment>
<dbReference type="OrthoDB" id="10475139at2759"/>
<protein>
    <submittedName>
        <fullName evidence="1">Uncharacterized protein</fullName>
    </submittedName>
</protein>
<evidence type="ECO:0000313" key="1">
    <source>
        <dbReference type="EMBL" id="KAG1813925.1"/>
    </source>
</evidence>
<dbReference type="RefSeq" id="XP_041191561.1">
    <property type="nucleotide sequence ID" value="XM_041340390.1"/>
</dbReference>
<dbReference type="Proteomes" id="UP000807769">
    <property type="component" value="Unassembled WGS sequence"/>
</dbReference>
<dbReference type="GeneID" id="64634406"/>
<reference evidence="1" key="1">
    <citation type="journal article" date="2020" name="New Phytol.">
        <title>Comparative genomics reveals dynamic genome evolution in host specialist ectomycorrhizal fungi.</title>
        <authorList>
            <person name="Lofgren L.A."/>
            <person name="Nguyen N.H."/>
            <person name="Vilgalys R."/>
            <person name="Ruytinx J."/>
            <person name="Liao H.L."/>
            <person name="Branco S."/>
            <person name="Kuo A."/>
            <person name="LaButti K."/>
            <person name="Lipzen A."/>
            <person name="Andreopoulos W."/>
            <person name="Pangilinan J."/>
            <person name="Riley R."/>
            <person name="Hundley H."/>
            <person name="Na H."/>
            <person name="Barry K."/>
            <person name="Grigoriev I.V."/>
            <person name="Stajich J.E."/>
            <person name="Kennedy P.G."/>
        </authorList>
    </citation>
    <scope>NUCLEOTIDE SEQUENCE</scope>
    <source>
        <strain evidence="1">MN1</strain>
    </source>
</reference>
<accession>A0A9P7JC91</accession>
<gene>
    <name evidence="1" type="ORF">BJ212DRAFT_1482274</name>
</gene>
<evidence type="ECO:0000313" key="2">
    <source>
        <dbReference type="Proteomes" id="UP000807769"/>
    </source>
</evidence>
<dbReference type="AlphaFoldDB" id="A0A9P7JC91"/>